<gene>
    <name evidence="1" type="primary">Cnig_chr_V.g19394</name>
    <name evidence="1" type="ORF">B9Z55_019394</name>
</gene>
<accession>A0A2G5TI74</accession>
<proteinExistence type="predicted"/>
<sequence>MKLSLAAKENFGVCYSTKEVLGSLLLQLHLEEKKNNKTSKLCRSFNCKKKRNEKKTFFEAHDNYGDTMES</sequence>
<dbReference type="Proteomes" id="UP000230233">
    <property type="component" value="Chromosome V"/>
</dbReference>
<dbReference type="EMBL" id="PDUG01000005">
    <property type="protein sequence ID" value="PIC26999.1"/>
    <property type="molecule type" value="Genomic_DNA"/>
</dbReference>
<organism evidence="1 2">
    <name type="scientific">Caenorhabditis nigoni</name>
    <dbReference type="NCBI Taxonomy" id="1611254"/>
    <lineage>
        <taxon>Eukaryota</taxon>
        <taxon>Metazoa</taxon>
        <taxon>Ecdysozoa</taxon>
        <taxon>Nematoda</taxon>
        <taxon>Chromadorea</taxon>
        <taxon>Rhabditida</taxon>
        <taxon>Rhabditina</taxon>
        <taxon>Rhabditomorpha</taxon>
        <taxon>Rhabditoidea</taxon>
        <taxon>Rhabditidae</taxon>
        <taxon>Peloderinae</taxon>
        <taxon>Caenorhabditis</taxon>
    </lineage>
</organism>
<dbReference type="AlphaFoldDB" id="A0A2G5TI74"/>
<name>A0A2G5TI74_9PELO</name>
<keyword evidence="2" id="KW-1185">Reference proteome</keyword>
<evidence type="ECO:0000313" key="2">
    <source>
        <dbReference type="Proteomes" id="UP000230233"/>
    </source>
</evidence>
<protein>
    <submittedName>
        <fullName evidence="1">Uncharacterized protein</fullName>
    </submittedName>
</protein>
<reference evidence="2" key="1">
    <citation type="submission" date="2017-10" db="EMBL/GenBank/DDBJ databases">
        <title>Rapid genome shrinkage in a self-fertile nematode reveals novel sperm competition proteins.</title>
        <authorList>
            <person name="Yin D."/>
            <person name="Schwarz E.M."/>
            <person name="Thomas C.G."/>
            <person name="Felde R.L."/>
            <person name="Korf I.F."/>
            <person name="Cutter A.D."/>
            <person name="Schartner C.M."/>
            <person name="Ralston E.J."/>
            <person name="Meyer B.J."/>
            <person name="Haag E.S."/>
        </authorList>
    </citation>
    <scope>NUCLEOTIDE SEQUENCE [LARGE SCALE GENOMIC DNA]</scope>
    <source>
        <strain evidence="2">JU1422</strain>
    </source>
</reference>
<evidence type="ECO:0000313" key="1">
    <source>
        <dbReference type="EMBL" id="PIC26999.1"/>
    </source>
</evidence>
<comment type="caution">
    <text evidence="1">The sequence shown here is derived from an EMBL/GenBank/DDBJ whole genome shotgun (WGS) entry which is preliminary data.</text>
</comment>